<accession>A0ABR2EBN0</accession>
<protein>
    <submittedName>
        <fullName evidence="1">Uncharacterized protein</fullName>
    </submittedName>
</protein>
<reference evidence="1 2" key="1">
    <citation type="journal article" date="2024" name="G3 (Bethesda)">
        <title>Genome assembly of Hibiscus sabdariffa L. provides insights into metabolisms of medicinal natural products.</title>
        <authorList>
            <person name="Kim T."/>
        </authorList>
    </citation>
    <scope>NUCLEOTIDE SEQUENCE [LARGE SCALE GENOMIC DNA]</scope>
    <source>
        <strain evidence="1">TK-2024</strain>
        <tissue evidence="1">Old leaves</tissue>
    </source>
</reference>
<comment type="caution">
    <text evidence="1">The sequence shown here is derived from an EMBL/GenBank/DDBJ whole genome shotgun (WGS) entry which is preliminary data.</text>
</comment>
<evidence type="ECO:0000313" key="1">
    <source>
        <dbReference type="EMBL" id="KAK8557539.1"/>
    </source>
</evidence>
<dbReference type="EMBL" id="JBBPBM010000016">
    <property type="protein sequence ID" value="KAK8557539.1"/>
    <property type="molecule type" value="Genomic_DNA"/>
</dbReference>
<organism evidence="1 2">
    <name type="scientific">Hibiscus sabdariffa</name>
    <name type="common">roselle</name>
    <dbReference type="NCBI Taxonomy" id="183260"/>
    <lineage>
        <taxon>Eukaryota</taxon>
        <taxon>Viridiplantae</taxon>
        <taxon>Streptophyta</taxon>
        <taxon>Embryophyta</taxon>
        <taxon>Tracheophyta</taxon>
        <taxon>Spermatophyta</taxon>
        <taxon>Magnoliopsida</taxon>
        <taxon>eudicotyledons</taxon>
        <taxon>Gunneridae</taxon>
        <taxon>Pentapetalae</taxon>
        <taxon>rosids</taxon>
        <taxon>malvids</taxon>
        <taxon>Malvales</taxon>
        <taxon>Malvaceae</taxon>
        <taxon>Malvoideae</taxon>
        <taxon>Hibiscus</taxon>
    </lineage>
</organism>
<gene>
    <name evidence="1" type="ORF">V6N12_009770</name>
</gene>
<keyword evidence="2" id="KW-1185">Reference proteome</keyword>
<dbReference type="Proteomes" id="UP001472677">
    <property type="component" value="Unassembled WGS sequence"/>
</dbReference>
<name>A0ABR2EBN0_9ROSI</name>
<proteinExistence type="predicted"/>
<evidence type="ECO:0000313" key="2">
    <source>
        <dbReference type="Proteomes" id="UP001472677"/>
    </source>
</evidence>
<sequence>MPPDILEDSCTPKKPCCWDDQPTDANPSMFFPPTFPNPDAAMDCNSSALKQSDATSTLISYKDKVTDSKNLSKDEDLFSIDGDDIDLMGEDIQVGKTYLVDQPIFFCDEFEHNSMECSRVW</sequence>